<keyword evidence="1" id="KW-0732">Signal</keyword>
<evidence type="ECO:0000313" key="3">
    <source>
        <dbReference type="Proteomes" id="UP001156398"/>
    </source>
</evidence>
<dbReference type="RefSeq" id="WP_271325950.1">
    <property type="nucleotide sequence ID" value="NZ_JAAGKO020000002.1"/>
</dbReference>
<organism evidence="2 3">
    <name type="scientific">Streptantibioticus silvisoli</name>
    <dbReference type="NCBI Taxonomy" id="2705255"/>
    <lineage>
        <taxon>Bacteria</taxon>
        <taxon>Bacillati</taxon>
        <taxon>Actinomycetota</taxon>
        <taxon>Actinomycetes</taxon>
        <taxon>Kitasatosporales</taxon>
        <taxon>Streptomycetaceae</taxon>
        <taxon>Streptantibioticus</taxon>
    </lineage>
</organism>
<accession>A0ABT6VT55</accession>
<proteinExistence type="predicted"/>
<evidence type="ECO:0000256" key="1">
    <source>
        <dbReference type="SAM" id="SignalP"/>
    </source>
</evidence>
<feature type="signal peptide" evidence="1">
    <location>
        <begin position="1"/>
        <end position="28"/>
    </location>
</feature>
<evidence type="ECO:0000313" key="2">
    <source>
        <dbReference type="EMBL" id="MDI5961657.1"/>
    </source>
</evidence>
<reference evidence="2 3" key="1">
    <citation type="submission" date="2023-05" db="EMBL/GenBank/DDBJ databases">
        <title>Streptantibioticus silvisoli sp. nov., acidotolerant actinomycetes 1 from pine litter.</title>
        <authorList>
            <person name="Swiecimska M."/>
            <person name="Golinska P."/>
            <person name="Sangal V."/>
            <person name="Wachnowicz B."/>
            <person name="Goodfellow M."/>
        </authorList>
    </citation>
    <scope>NUCLEOTIDE SEQUENCE [LARGE SCALE GENOMIC DNA]</scope>
    <source>
        <strain evidence="2 3">SL54</strain>
    </source>
</reference>
<name>A0ABT6VT55_9ACTN</name>
<protein>
    <submittedName>
        <fullName evidence="2">Uncharacterized protein</fullName>
    </submittedName>
</protein>
<gene>
    <name evidence="2" type="ORF">POF43_002785</name>
</gene>
<sequence>MRTKISACLLAVTASVSLALFGAPVAQAASPAASQSVAGAAVVTVPAGQRSATLTVGGTTVTVVKPAHPSVAVLTCTVAPGNPFHGTAGVSSTVWAHCNSNAASLSFGTALYYDGASAAQNNAQVTNCTNCYVTVTAPYQAGQWKAGAILGYFDSTGNGEFTAEAYSATVTL</sequence>
<dbReference type="EMBL" id="JAAGKO020000002">
    <property type="protein sequence ID" value="MDI5961657.1"/>
    <property type="molecule type" value="Genomic_DNA"/>
</dbReference>
<keyword evidence="3" id="KW-1185">Reference proteome</keyword>
<dbReference type="Proteomes" id="UP001156398">
    <property type="component" value="Unassembled WGS sequence"/>
</dbReference>
<comment type="caution">
    <text evidence="2">The sequence shown here is derived from an EMBL/GenBank/DDBJ whole genome shotgun (WGS) entry which is preliminary data.</text>
</comment>
<feature type="chain" id="PRO_5045054446" evidence="1">
    <location>
        <begin position="29"/>
        <end position="172"/>
    </location>
</feature>